<dbReference type="Gene3D" id="3.15.10.20">
    <property type="entry name" value="Activator of Hsp90 ATPase Aha1, N-terminal domain"/>
    <property type="match status" value="1"/>
</dbReference>
<dbReference type="InterPro" id="IPR023393">
    <property type="entry name" value="START-like_dom_sf"/>
</dbReference>
<evidence type="ECO:0000313" key="5">
    <source>
        <dbReference type="Proteomes" id="UP000054248"/>
    </source>
</evidence>
<dbReference type="HOGENOM" id="CLU_049046_1_0_1"/>
<dbReference type="GO" id="GO:0001671">
    <property type="term" value="F:ATPase activator activity"/>
    <property type="evidence" value="ECO:0007669"/>
    <property type="project" value="InterPro"/>
</dbReference>
<gene>
    <name evidence="4" type="ORF">M407DRAFT_181833</name>
</gene>
<accession>A0A0C3QN19</accession>
<dbReference type="InterPro" id="IPR013538">
    <property type="entry name" value="ASHA1/2-like_C"/>
</dbReference>
<dbReference type="SMART" id="SM01000">
    <property type="entry name" value="Aha1_N"/>
    <property type="match status" value="1"/>
</dbReference>
<evidence type="ECO:0000256" key="2">
    <source>
        <dbReference type="SAM" id="Phobius"/>
    </source>
</evidence>
<dbReference type="Proteomes" id="UP000054248">
    <property type="component" value="Unassembled WGS sequence"/>
</dbReference>
<dbReference type="GO" id="GO:0005829">
    <property type="term" value="C:cytosol"/>
    <property type="evidence" value="ECO:0007669"/>
    <property type="project" value="TreeGrafter"/>
</dbReference>
<dbReference type="AlphaFoldDB" id="A0A0C3QN19"/>
<dbReference type="EMBL" id="KN822995">
    <property type="protein sequence ID" value="KIO28364.1"/>
    <property type="molecule type" value="Genomic_DNA"/>
</dbReference>
<dbReference type="Pfam" id="PF09229">
    <property type="entry name" value="Aha1_N"/>
    <property type="match status" value="1"/>
</dbReference>
<dbReference type="STRING" id="1051891.A0A0C3QN19"/>
<dbReference type="PANTHER" id="PTHR13009">
    <property type="entry name" value="HEAT SHOCK PROTEIN 90 HSP90 CO-CHAPERONE AHA-1"/>
    <property type="match status" value="1"/>
</dbReference>
<reference evidence="5" key="2">
    <citation type="submission" date="2015-01" db="EMBL/GenBank/DDBJ databases">
        <title>Evolutionary Origins and Diversification of the Mycorrhizal Mutualists.</title>
        <authorList>
            <consortium name="DOE Joint Genome Institute"/>
            <consortium name="Mycorrhizal Genomics Consortium"/>
            <person name="Kohler A."/>
            <person name="Kuo A."/>
            <person name="Nagy L.G."/>
            <person name="Floudas D."/>
            <person name="Copeland A."/>
            <person name="Barry K.W."/>
            <person name="Cichocki N."/>
            <person name="Veneault-Fourrey C."/>
            <person name="LaButti K."/>
            <person name="Lindquist E.A."/>
            <person name="Lipzen A."/>
            <person name="Lundell T."/>
            <person name="Morin E."/>
            <person name="Murat C."/>
            <person name="Riley R."/>
            <person name="Ohm R."/>
            <person name="Sun H."/>
            <person name="Tunlid A."/>
            <person name="Henrissat B."/>
            <person name="Grigoriev I.V."/>
            <person name="Hibbett D.S."/>
            <person name="Martin F."/>
        </authorList>
    </citation>
    <scope>NUCLEOTIDE SEQUENCE [LARGE SCALE GENOMIC DNA]</scope>
    <source>
        <strain evidence="5">MUT 4182</strain>
    </source>
</reference>
<evidence type="ECO:0000313" key="4">
    <source>
        <dbReference type="EMBL" id="KIO28364.1"/>
    </source>
</evidence>
<keyword evidence="2" id="KW-0812">Transmembrane</keyword>
<sequence length="375" mass="40340">MALPPSTANWHWRSKDVTKWAKDWLRSQLNDAVIFSEGSTNAKIGTLKSCDGDAEVGMRKSKLLTIYDLNVEWSWSGTASDGTLVEGNISIPDMSHDTGVDGDGDYEFSCSLTSGSGSAANALQQRVRKELPKFFKDKLGPFPRAMLDTHGRDVTPSVSGTATPVGNGPAVASPAEAVARLAPLKGKVPAKAINTSTVTIEATLAASAEDVFDLLTNEARIPSWTRAPARSKAVPDSEYSLFGGNIHGKYVQLDKPSKIVQSWQLKSPSWPDNHSATLTTTLEQGSDSTRVVFTLDGVPSGQEDEIRGNINGYYVQGFQAIGYVRLENDSFRPLPRAQDTTTQHAKPPPSLSTYVIVASVVVSLVAASFGARYLH</sequence>
<protein>
    <recommendedName>
        <fullName evidence="3">Activator of Hsp90 ATPase AHSA1-like N-terminal domain-containing protein</fullName>
    </recommendedName>
</protein>
<name>A0A0C3QN19_9AGAM</name>
<feature type="transmembrane region" description="Helical" evidence="2">
    <location>
        <begin position="351"/>
        <end position="374"/>
    </location>
</feature>
<dbReference type="GO" id="GO:0051087">
    <property type="term" value="F:protein-folding chaperone binding"/>
    <property type="evidence" value="ECO:0007669"/>
    <property type="project" value="InterPro"/>
</dbReference>
<comment type="similarity">
    <text evidence="1">Belongs to the AHA1 family.</text>
</comment>
<dbReference type="InterPro" id="IPR036338">
    <property type="entry name" value="Aha1"/>
</dbReference>
<dbReference type="GO" id="GO:0006457">
    <property type="term" value="P:protein folding"/>
    <property type="evidence" value="ECO:0007669"/>
    <property type="project" value="TreeGrafter"/>
</dbReference>
<reference evidence="4 5" key="1">
    <citation type="submission" date="2014-04" db="EMBL/GenBank/DDBJ databases">
        <authorList>
            <consortium name="DOE Joint Genome Institute"/>
            <person name="Kuo A."/>
            <person name="Girlanda M."/>
            <person name="Perotto S."/>
            <person name="Kohler A."/>
            <person name="Nagy L.G."/>
            <person name="Floudas D."/>
            <person name="Copeland A."/>
            <person name="Barry K.W."/>
            <person name="Cichocki N."/>
            <person name="Veneault-Fourrey C."/>
            <person name="LaButti K."/>
            <person name="Lindquist E.A."/>
            <person name="Lipzen A."/>
            <person name="Lundell T."/>
            <person name="Morin E."/>
            <person name="Murat C."/>
            <person name="Sun H."/>
            <person name="Tunlid A."/>
            <person name="Henrissat B."/>
            <person name="Grigoriev I.V."/>
            <person name="Hibbett D.S."/>
            <person name="Martin F."/>
            <person name="Nordberg H.P."/>
            <person name="Cantor M.N."/>
            <person name="Hua S.X."/>
        </authorList>
    </citation>
    <scope>NUCLEOTIDE SEQUENCE [LARGE SCALE GENOMIC DNA]</scope>
    <source>
        <strain evidence="4 5">MUT 4182</strain>
    </source>
</reference>
<keyword evidence="5" id="KW-1185">Reference proteome</keyword>
<dbReference type="SUPFAM" id="SSF103111">
    <property type="entry name" value="Activator of Hsp90 ATPase, Aha1"/>
    <property type="match status" value="1"/>
</dbReference>
<dbReference type="SUPFAM" id="SSF55961">
    <property type="entry name" value="Bet v1-like"/>
    <property type="match status" value="1"/>
</dbReference>
<dbReference type="OrthoDB" id="567237at2759"/>
<evidence type="ECO:0000256" key="1">
    <source>
        <dbReference type="ARBA" id="ARBA00006817"/>
    </source>
</evidence>
<proteinExistence type="inferred from homology"/>
<keyword evidence="2" id="KW-1133">Transmembrane helix</keyword>
<dbReference type="Pfam" id="PF08327">
    <property type="entry name" value="AHSA1"/>
    <property type="match status" value="1"/>
</dbReference>
<dbReference type="PANTHER" id="PTHR13009:SF22">
    <property type="entry name" value="LD43819P"/>
    <property type="match status" value="1"/>
</dbReference>
<organism evidence="4 5">
    <name type="scientific">Tulasnella calospora MUT 4182</name>
    <dbReference type="NCBI Taxonomy" id="1051891"/>
    <lineage>
        <taxon>Eukaryota</taxon>
        <taxon>Fungi</taxon>
        <taxon>Dikarya</taxon>
        <taxon>Basidiomycota</taxon>
        <taxon>Agaricomycotina</taxon>
        <taxon>Agaricomycetes</taxon>
        <taxon>Cantharellales</taxon>
        <taxon>Tulasnellaceae</taxon>
        <taxon>Tulasnella</taxon>
    </lineage>
</organism>
<feature type="domain" description="Activator of Hsp90 ATPase AHSA1-like N-terminal" evidence="3">
    <location>
        <begin position="14"/>
        <end position="152"/>
    </location>
</feature>
<dbReference type="InterPro" id="IPR015310">
    <property type="entry name" value="AHSA1-like_N"/>
</dbReference>
<keyword evidence="2" id="KW-0472">Membrane</keyword>
<dbReference type="CDD" id="cd08892">
    <property type="entry name" value="SRPBCC_Aha1"/>
    <property type="match status" value="1"/>
</dbReference>
<dbReference type="Gene3D" id="3.30.530.20">
    <property type="match status" value="1"/>
</dbReference>
<evidence type="ECO:0000259" key="3">
    <source>
        <dbReference type="SMART" id="SM01000"/>
    </source>
</evidence>